<dbReference type="Proteomes" id="UP000249818">
    <property type="component" value="Chromosome BARAN1"/>
</dbReference>
<keyword evidence="4" id="KW-1185">Reference proteome</keyword>
<dbReference type="KEGG" id="bana:BARAN1_0088"/>
<keyword evidence="2" id="KW-0472">Membrane</keyword>
<evidence type="ECO:0000256" key="1">
    <source>
        <dbReference type="PROSITE-ProRule" id="PRU00339"/>
    </source>
</evidence>
<evidence type="ECO:0008006" key="5">
    <source>
        <dbReference type="Google" id="ProtNLM"/>
    </source>
</evidence>
<feature type="transmembrane region" description="Helical" evidence="2">
    <location>
        <begin position="123"/>
        <end position="142"/>
    </location>
</feature>
<organism evidence="3 4">
    <name type="scientific">Candidatus Bipolaricaulis anaerobius</name>
    <dbReference type="NCBI Taxonomy" id="2026885"/>
    <lineage>
        <taxon>Bacteria</taxon>
        <taxon>Candidatus Bipolaricaulota</taxon>
        <taxon>Candidatus Bipolaricaulia</taxon>
        <taxon>Candidatus Bipolaricaulales</taxon>
        <taxon>Candidatus Bipolaricaulaceae</taxon>
        <taxon>Candidatus Bipolaricaulis</taxon>
    </lineage>
</organism>
<reference evidence="3" key="1">
    <citation type="submission" date="2018-05" db="EMBL/GenBank/DDBJ databases">
        <authorList>
            <person name="Lanie J.A."/>
            <person name="Ng W.-L."/>
            <person name="Kazmierczak K.M."/>
            <person name="Andrzejewski T.M."/>
            <person name="Davidsen T.M."/>
            <person name="Wayne K.J."/>
            <person name="Tettelin H."/>
            <person name="Glass J.I."/>
            <person name="Rusch D."/>
            <person name="Podicherti R."/>
            <person name="Tsui H.-C.T."/>
            <person name="Winkler M.E."/>
        </authorList>
    </citation>
    <scope>NUCLEOTIDE SEQUENCE [LARGE SCALE GENOMIC DNA]</scope>
    <source>
        <strain evidence="3">BARAN1 MAG</strain>
    </source>
</reference>
<keyword evidence="2" id="KW-1133">Transmembrane helix</keyword>
<sequence>MQDALARAEELRCAGRYEEGIALLMDALRYGEAKAQVLFRLGNLYFASGDLTRAEHAYLRATEEDPHHASAHHNLGVVYRRQGKISQSVKMLKKAQHLDVRYPRAGEVSPPEKAILRRWARPAIAVPLVLLVLLILAMWLAGRS</sequence>
<dbReference type="PANTHER" id="PTHR44998">
    <property type="match status" value="1"/>
</dbReference>
<dbReference type="InterPro" id="IPR019734">
    <property type="entry name" value="TPR_rpt"/>
</dbReference>
<keyword evidence="2" id="KW-0812">Transmembrane</keyword>
<dbReference type="Gene3D" id="1.25.40.10">
    <property type="entry name" value="Tetratricopeptide repeat domain"/>
    <property type="match status" value="1"/>
</dbReference>
<dbReference type="AlphaFoldDB" id="A0A2X3K4U8"/>
<name>A0A2X3K4U8_9BACT</name>
<dbReference type="Pfam" id="PF13432">
    <property type="entry name" value="TPR_16"/>
    <property type="match status" value="1"/>
</dbReference>
<feature type="repeat" description="TPR" evidence="1">
    <location>
        <begin position="69"/>
        <end position="102"/>
    </location>
</feature>
<dbReference type="PANTHER" id="PTHR44998:SF1">
    <property type="entry name" value="UDP-N-ACETYLGLUCOSAMINE--PEPTIDE N-ACETYLGLUCOSAMINYLTRANSFERASE 110 KDA SUBUNIT"/>
    <property type="match status" value="1"/>
</dbReference>
<protein>
    <recommendedName>
        <fullName evidence="5">Tetratricopeptide repeat protein</fullName>
    </recommendedName>
</protein>
<proteinExistence type="predicted"/>
<keyword evidence="1" id="KW-0802">TPR repeat</keyword>
<dbReference type="SMART" id="SM00028">
    <property type="entry name" value="TPR"/>
    <property type="match status" value="2"/>
</dbReference>
<evidence type="ECO:0000256" key="2">
    <source>
        <dbReference type="SAM" id="Phobius"/>
    </source>
</evidence>
<dbReference type="InterPro" id="IPR011990">
    <property type="entry name" value="TPR-like_helical_dom_sf"/>
</dbReference>
<dbReference type="SUPFAM" id="SSF48452">
    <property type="entry name" value="TPR-like"/>
    <property type="match status" value="1"/>
</dbReference>
<accession>A0A2X3K4U8</accession>
<evidence type="ECO:0000313" key="4">
    <source>
        <dbReference type="Proteomes" id="UP000249818"/>
    </source>
</evidence>
<dbReference type="EMBL" id="LS483254">
    <property type="protein sequence ID" value="SQD92113.1"/>
    <property type="molecule type" value="Genomic_DNA"/>
</dbReference>
<evidence type="ECO:0000313" key="3">
    <source>
        <dbReference type="EMBL" id="SQD92113.1"/>
    </source>
</evidence>
<feature type="repeat" description="TPR" evidence="1">
    <location>
        <begin position="35"/>
        <end position="68"/>
    </location>
</feature>
<gene>
    <name evidence="3" type="ORF">BARAN1_0088</name>
</gene>
<dbReference type="PROSITE" id="PS50005">
    <property type="entry name" value="TPR"/>
    <property type="match status" value="2"/>
</dbReference>